<dbReference type="STRING" id="405671.SAMN05421827_111175"/>
<reference evidence="2" key="1">
    <citation type="submission" date="2016-10" db="EMBL/GenBank/DDBJ databases">
        <authorList>
            <person name="Varghese N."/>
            <person name="Submissions S."/>
        </authorList>
    </citation>
    <scope>NUCLEOTIDE SEQUENCE [LARGE SCALE GENOMIC DNA]</scope>
    <source>
        <strain evidence="2">DSM 17933</strain>
    </source>
</reference>
<name>A0A1G7XDU6_9SPHI</name>
<proteinExistence type="predicted"/>
<sequence>MCILLYTGGCKVSKKQANASVLNEKRQWAKEYALCSCLSLISKQDTALQNDISKTVYVEITDYNRSGARNIYKAIDSLAYQTFLSIEPSHIADYEGRKPYMKSCIEFSHSKQLDSLIRSYDSQLQPDPH</sequence>
<gene>
    <name evidence="1" type="ORF">SAMN05421827_111175</name>
</gene>
<protein>
    <submittedName>
        <fullName evidence="1">Uncharacterized protein</fullName>
    </submittedName>
</protein>
<organism evidence="1 2">
    <name type="scientific">Pedobacter terrae</name>
    <dbReference type="NCBI Taxonomy" id="405671"/>
    <lineage>
        <taxon>Bacteria</taxon>
        <taxon>Pseudomonadati</taxon>
        <taxon>Bacteroidota</taxon>
        <taxon>Sphingobacteriia</taxon>
        <taxon>Sphingobacteriales</taxon>
        <taxon>Sphingobacteriaceae</taxon>
        <taxon>Pedobacter</taxon>
    </lineage>
</organism>
<dbReference type="InterPro" id="IPR038314">
    <property type="entry name" value="T6SS_sf"/>
</dbReference>
<accession>A0A1G7XDU6</accession>
<keyword evidence="2" id="KW-1185">Reference proteome</keyword>
<dbReference type="Gene3D" id="1.20.120.1620">
    <property type="match status" value="1"/>
</dbReference>
<dbReference type="Proteomes" id="UP000199643">
    <property type="component" value="Unassembled WGS sequence"/>
</dbReference>
<dbReference type="AlphaFoldDB" id="A0A1G7XDU6"/>
<evidence type="ECO:0000313" key="1">
    <source>
        <dbReference type="EMBL" id="SDG82408.1"/>
    </source>
</evidence>
<dbReference type="EMBL" id="FNCH01000011">
    <property type="protein sequence ID" value="SDG82408.1"/>
    <property type="molecule type" value="Genomic_DNA"/>
</dbReference>
<evidence type="ECO:0000313" key="2">
    <source>
        <dbReference type="Proteomes" id="UP000199643"/>
    </source>
</evidence>